<dbReference type="GO" id="GO:0000981">
    <property type="term" value="F:DNA-binding transcription factor activity, RNA polymerase II-specific"/>
    <property type="evidence" value="ECO:0007669"/>
    <property type="project" value="InterPro"/>
</dbReference>
<feature type="compositionally biased region" description="Basic and acidic residues" evidence="3">
    <location>
        <begin position="189"/>
        <end position="202"/>
    </location>
</feature>
<dbReference type="Proteomes" id="UP000265663">
    <property type="component" value="Unassembled WGS sequence"/>
</dbReference>
<feature type="compositionally biased region" description="Low complexity" evidence="3">
    <location>
        <begin position="127"/>
        <end position="142"/>
    </location>
</feature>
<dbReference type="GO" id="GO:0000976">
    <property type="term" value="F:transcription cis-regulatory region binding"/>
    <property type="evidence" value="ECO:0007669"/>
    <property type="project" value="TreeGrafter"/>
</dbReference>
<dbReference type="GO" id="GO:0005634">
    <property type="term" value="C:nucleus"/>
    <property type="evidence" value="ECO:0007669"/>
    <property type="project" value="UniProtKB-SubCell"/>
</dbReference>
<organism evidence="4 5">
    <name type="scientific">Pyrenophora seminiperda CCB06</name>
    <dbReference type="NCBI Taxonomy" id="1302712"/>
    <lineage>
        <taxon>Eukaryota</taxon>
        <taxon>Fungi</taxon>
        <taxon>Dikarya</taxon>
        <taxon>Ascomycota</taxon>
        <taxon>Pezizomycotina</taxon>
        <taxon>Dothideomycetes</taxon>
        <taxon>Pleosporomycetidae</taxon>
        <taxon>Pleosporales</taxon>
        <taxon>Pleosporineae</taxon>
        <taxon>Pleosporaceae</taxon>
        <taxon>Pyrenophora</taxon>
    </lineage>
</organism>
<comment type="subcellular location">
    <subcellularLocation>
        <location evidence="1">Nucleus</location>
    </subcellularLocation>
</comment>
<dbReference type="AlphaFoldDB" id="A0A3M7M869"/>
<feature type="compositionally biased region" description="Low complexity" evidence="3">
    <location>
        <begin position="60"/>
        <end position="71"/>
    </location>
</feature>
<keyword evidence="5" id="KW-1185">Reference proteome</keyword>
<proteinExistence type="predicted"/>
<dbReference type="Pfam" id="PF11951">
    <property type="entry name" value="Fungal_trans_2"/>
    <property type="match status" value="1"/>
</dbReference>
<evidence type="ECO:0000256" key="3">
    <source>
        <dbReference type="SAM" id="MobiDB-lite"/>
    </source>
</evidence>
<evidence type="ECO:0000256" key="2">
    <source>
        <dbReference type="ARBA" id="ARBA00023242"/>
    </source>
</evidence>
<dbReference type="GO" id="GO:0016787">
    <property type="term" value="F:hydrolase activity"/>
    <property type="evidence" value="ECO:0007669"/>
    <property type="project" value="UniProtKB-KW"/>
</dbReference>
<feature type="region of interest" description="Disordered" evidence="3">
    <location>
        <begin position="51"/>
        <end position="208"/>
    </location>
</feature>
<dbReference type="GO" id="GO:0008270">
    <property type="term" value="F:zinc ion binding"/>
    <property type="evidence" value="ECO:0007669"/>
    <property type="project" value="InterPro"/>
</dbReference>
<evidence type="ECO:0000256" key="1">
    <source>
        <dbReference type="ARBA" id="ARBA00004123"/>
    </source>
</evidence>
<dbReference type="GO" id="GO:0045944">
    <property type="term" value="P:positive regulation of transcription by RNA polymerase II"/>
    <property type="evidence" value="ECO:0007669"/>
    <property type="project" value="TreeGrafter"/>
</dbReference>
<evidence type="ECO:0000313" key="4">
    <source>
        <dbReference type="EMBL" id="RMZ70584.1"/>
    </source>
</evidence>
<evidence type="ECO:0000313" key="5">
    <source>
        <dbReference type="Proteomes" id="UP000265663"/>
    </source>
</evidence>
<keyword evidence="2" id="KW-0539">Nucleus</keyword>
<sequence length="590" mass="66161">MGLTCRLRRVKCTYVTHIDSPTLRLEIGDETRPVCKACGKKNRPCQWEEPHTKFKDYRPDGPSSTKSTTGGTDDEIESKGDVMEVDGVNHAGEGQEAMGVSDRGRSRDNSPRRRKNSRADALSEGHAASASSPSATLSPPSLYHAQRPKSTTGGVSVASLLQSHDPEPDLQESSLPSHSRSRGMPQEGGHSRASESTHRPDGMPEGTRVYSLQPVSLTHDEAQLVHHYTEHLGRWLDCTDATRQFTLGVPEKVKKCPVLCHAVLSFAARHCRKDTTAEAAYQRCINLLIERLNEDAASHDETLLCAIVILRFYEQLNVPSSTGSDDEQHLAGCSAIIRSSQGHHFVDPSAPTLREAAFWVYVRQCLYNATINQQPPDIDFSLKLHPAPGSMRDAHPLARLRLDTAWSNQMTWNLARVVNFCFDGNEYPNERSHRPQRWQELWDLVQAWMKDRPDGFNAIFEGPTDNQTSLSDIWFTADWHAVSFCFYHFACIMLLRYKPGPKFAIRNLGSLSPTDRQILSHARAICGASKSSPEIVPLAITVCHTIFIWGPLVLDPKERDEVVLILTNFEKHHVWPTRWIINAVKDEWGV</sequence>
<name>A0A3M7M869_9PLEO</name>
<reference evidence="4 5" key="1">
    <citation type="journal article" date="2014" name="PLoS ONE">
        <title>De novo Genome Assembly of the Fungal Plant Pathogen Pyrenophora semeniperda.</title>
        <authorList>
            <person name="Soliai M.M."/>
            <person name="Meyer S.E."/>
            <person name="Udall J.A."/>
            <person name="Elzinga D.E."/>
            <person name="Hermansen R.A."/>
            <person name="Bodily P.M."/>
            <person name="Hart A.A."/>
            <person name="Coleman C.E."/>
        </authorList>
    </citation>
    <scope>NUCLEOTIDE SEQUENCE [LARGE SCALE GENOMIC DNA]</scope>
    <source>
        <strain evidence="4 5">CCB06</strain>
        <tissue evidence="4">Mycelium</tissue>
    </source>
</reference>
<dbReference type="PANTHER" id="PTHR37534:SF25">
    <property type="entry name" value="ZN(II)2CYS6 TRANSCRIPTION FACTOR (EUROFUNG)"/>
    <property type="match status" value="1"/>
</dbReference>
<dbReference type="Gene3D" id="4.10.240.10">
    <property type="entry name" value="Zn(2)-C6 fungal-type DNA-binding domain"/>
    <property type="match status" value="1"/>
</dbReference>
<dbReference type="CDD" id="cd12148">
    <property type="entry name" value="fungal_TF_MHR"/>
    <property type="match status" value="1"/>
</dbReference>
<dbReference type="OrthoDB" id="4525710at2759"/>
<dbReference type="EMBL" id="KE747824">
    <property type="protein sequence ID" value="RMZ70584.1"/>
    <property type="molecule type" value="Genomic_DNA"/>
</dbReference>
<dbReference type="CDD" id="cd00067">
    <property type="entry name" value="GAL4"/>
    <property type="match status" value="1"/>
</dbReference>
<protein>
    <submittedName>
        <fullName evidence="4">Glycoside hydrolase family 71</fullName>
    </submittedName>
</protein>
<feature type="compositionally biased region" description="Polar residues" evidence="3">
    <location>
        <begin position="148"/>
        <end position="162"/>
    </location>
</feature>
<keyword evidence="4" id="KW-0378">Hydrolase</keyword>
<dbReference type="PANTHER" id="PTHR37534">
    <property type="entry name" value="TRANSCRIPTIONAL ACTIVATOR PROTEIN UGA3"/>
    <property type="match status" value="1"/>
</dbReference>
<feature type="compositionally biased region" description="Basic and acidic residues" evidence="3">
    <location>
        <begin position="102"/>
        <end position="123"/>
    </location>
</feature>
<gene>
    <name evidence="4" type="ORF">GMOD_00000696</name>
</gene>
<dbReference type="InterPro" id="IPR021858">
    <property type="entry name" value="Fun_TF"/>
</dbReference>
<dbReference type="InterPro" id="IPR036864">
    <property type="entry name" value="Zn2-C6_fun-type_DNA-bd_sf"/>
</dbReference>
<dbReference type="InterPro" id="IPR001138">
    <property type="entry name" value="Zn2Cys6_DnaBD"/>
</dbReference>
<accession>A0A3M7M869</accession>